<evidence type="ECO:0000313" key="4">
    <source>
        <dbReference type="Proteomes" id="UP000236723"/>
    </source>
</evidence>
<evidence type="ECO:0000313" key="3">
    <source>
        <dbReference type="EMBL" id="SEF54930.1"/>
    </source>
</evidence>
<gene>
    <name evidence="3" type="ORF">SAMN04489712_101393</name>
</gene>
<feature type="compositionally biased region" description="Basic and acidic residues" evidence="1">
    <location>
        <begin position="159"/>
        <end position="181"/>
    </location>
</feature>
<keyword evidence="2" id="KW-1133">Transmembrane helix</keyword>
<feature type="transmembrane region" description="Helical" evidence="2">
    <location>
        <begin position="53"/>
        <end position="74"/>
    </location>
</feature>
<evidence type="ECO:0000256" key="1">
    <source>
        <dbReference type="SAM" id="MobiDB-lite"/>
    </source>
</evidence>
<name>A0A1H5SWK7_9ACTN</name>
<keyword evidence="2" id="KW-0472">Membrane</keyword>
<reference evidence="4" key="1">
    <citation type="submission" date="2016-10" db="EMBL/GenBank/DDBJ databases">
        <authorList>
            <person name="Varghese N."/>
            <person name="Submissions S."/>
        </authorList>
    </citation>
    <scope>NUCLEOTIDE SEQUENCE [LARGE SCALE GENOMIC DNA]</scope>
    <source>
        <strain evidence="4">DSM 43163</strain>
    </source>
</reference>
<protein>
    <submittedName>
        <fullName evidence="3">Uncharacterized protein</fullName>
    </submittedName>
</protein>
<feature type="transmembrane region" description="Helical" evidence="2">
    <location>
        <begin position="12"/>
        <end position="33"/>
    </location>
</feature>
<dbReference type="Proteomes" id="UP000236723">
    <property type="component" value="Unassembled WGS sequence"/>
</dbReference>
<feature type="region of interest" description="Disordered" evidence="1">
    <location>
        <begin position="159"/>
        <end position="230"/>
    </location>
</feature>
<dbReference type="RefSeq" id="WP_200826967.1">
    <property type="nucleotide sequence ID" value="NZ_FNVO01000001.1"/>
</dbReference>
<keyword evidence="4" id="KW-1185">Reference proteome</keyword>
<evidence type="ECO:0000256" key="2">
    <source>
        <dbReference type="SAM" id="Phobius"/>
    </source>
</evidence>
<keyword evidence="2" id="KW-0812">Transmembrane</keyword>
<organism evidence="3 4">
    <name type="scientific">Thermomonospora echinospora</name>
    <dbReference type="NCBI Taxonomy" id="1992"/>
    <lineage>
        <taxon>Bacteria</taxon>
        <taxon>Bacillati</taxon>
        <taxon>Actinomycetota</taxon>
        <taxon>Actinomycetes</taxon>
        <taxon>Streptosporangiales</taxon>
        <taxon>Thermomonosporaceae</taxon>
        <taxon>Thermomonospora</taxon>
    </lineage>
</organism>
<sequence length="230" mass="24197">MTGTMRVPRSRGALSGILLVLLGLWGGLIPFVGPYFDFAFTPDEPWHVTGDRLLLSVAPAAATVLGGLVVLAGANRAVALLGAWLATLGGAWFVVGGPLSVLWDAAGVGAPLGGEGRQVAEQLSFFAGLGAAVIFFGALALGRFSVVGVREARLSEEMAEYDAHRDRDHARDHGRDHERGPFEPPASRDTVPTPVHPQGRYARRPDQVPPPAEPADHRVAGEPGGNHGRV</sequence>
<dbReference type="AlphaFoldDB" id="A0A1H5SWK7"/>
<accession>A0A1H5SWK7</accession>
<proteinExistence type="predicted"/>
<dbReference type="EMBL" id="FNVO01000001">
    <property type="protein sequence ID" value="SEF54930.1"/>
    <property type="molecule type" value="Genomic_DNA"/>
</dbReference>
<feature type="transmembrane region" description="Helical" evidence="2">
    <location>
        <begin position="81"/>
        <end position="103"/>
    </location>
</feature>
<feature type="transmembrane region" description="Helical" evidence="2">
    <location>
        <begin position="123"/>
        <end position="144"/>
    </location>
</feature>